<comment type="caution">
    <text evidence="1">The sequence shown here is derived from an EMBL/GenBank/DDBJ whole genome shotgun (WGS) entry which is preliminary data.</text>
</comment>
<accession>U1YLI4</accession>
<dbReference type="HOGENOM" id="CLU_2314301_0_0_9"/>
<dbReference type="EMBL" id="AWSJ01000019">
    <property type="protein sequence ID" value="ERI11666.1"/>
    <property type="molecule type" value="Genomic_DNA"/>
</dbReference>
<evidence type="ECO:0000313" key="1">
    <source>
        <dbReference type="EMBL" id="ERI11666.1"/>
    </source>
</evidence>
<dbReference type="AlphaFoldDB" id="U1YLI4"/>
<organism evidence="1 2">
    <name type="scientific">Aneurinibacillus aneurinilyticus ATCC 12856</name>
    <dbReference type="NCBI Taxonomy" id="649747"/>
    <lineage>
        <taxon>Bacteria</taxon>
        <taxon>Bacillati</taxon>
        <taxon>Bacillota</taxon>
        <taxon>Bacilli</taxon>
        <taxon>Bacillales</taxon>
        <taxon>Paenibacillaceae</taxon>
        <taxon>Aneurinibacillus group</taxon>
        <taxon>Aneurinibacillus</taxon>
    </lineage>
</organism>
<dbReference type="Proteomes" id="UP000016511">
    <property type="component" value="Unassembled WGS sequence"/>
</dbReference>
<keyword evidence="2" id="KW-1185">Reference proteome</keyword>
<reference evidence="1 2" key="1">
    <citation type="submission" date="2013-08" db="EMBL/GenBank/DDBJ databases">
        <authorList>
            <person name="Weinstock G."/>
            <person name="Sodergren E."/>
            <person name="Wylie T."/>
            <person name="Fulton L."/>
            <person name="Fulton R."/>
            <person name="Fronick C."/>
            <person name="O'Laughlin M."/>
            <person name="Godfrey J."/>
            <person name="Miner T."/>
            <person name="Herter B."/>
            <person name="Appelbaum E."/>
            <person name="Cordes M."/>
            <person name="Lek S."/>
            <person name="Wollam A."/>
            <person name="Pepin K.H."/>
            <person name="Palsikar V.B."/>
            <person name="Mitreva M."/>
            <person name="Wilson R.K."/>
        </authorList>
    </citation>
    <scope>NUCLEOTIDE SEQUENCE [LARGE SCALE GENOMIC DNA]</scope>
    <source>
        <strain evidence="1 2">ATCC 12856</strain>
    </source>
</reference>
<evidence type="ECO:0000313" key="2">
    <source>
        <dbReference type="Proteomes" id="UP000016511"/>
    </source>
</evidence>
<proteinExistence type="predicted"/>
<sequence length="99" mass="11801">MKKVRKPIILVIYGSPTSVTYSRKVIGLVDRKWLEENIESYIEQIPVLEPDDEEWKNRRVAELYVQLEFKKLLNSHLSFCSNHDSLEIREIAEDYRFSN</sequence>
<name>U1YLI4_ANEAE</name>
<gene>
    <name evidence="1" type="ORF">HMPREF0083_00231</name>
</gene>
<protein>
    <submittedName>
        <fullName evidence="1">Uncharacterized protein</fullName>
    </submittedName>
</protein>